<protein>
    <submittedName>
        <fullName evidence="1">Uncharacterized protein</fullName>
    </submittedName>
</protein>
<proteinExistence type="predicted"/>
<accession>A0A7J0GEI5</accession>
<dbReference type="AlphaFoldDB" id="A0A7J0GEI5"/>
<dbReference type="Proteomes" id="UP000585474">
    <property type="component" value="Unassembled WGS sequence"/>
</dbReference>
<comment type="caution">
    <text evidence="1">The sequence shown here is derived from an EMBL/GenBank/DDBJ whole genome shotgun (WGS) entry which is preliminary data.</text>
</comment>
<sequence>MAVDRTVPNGSSHSLFRSKFVQPLQFLNGCQVSYPNGQDDPNNTSRVGQIGTVRHHLDLLMAVDRMVPSWCSHSLSSSTLKVIGLSSYWNSSTVAQSTALMGISMIPTTLLEQILVNERDFQFLWLGRRDQGYQLFLCDFHGYFNFSQDIQDGNVGFSLL</sequence>
<organism evidence="1 2">
    <name type="scientific">Actinidia rufa</name>
    <dbReference type="NCBI Taxonomy" id="165716"/>
    <lineage>
        <taxon>Eukaryota</taxon>
        <taxon>Viridiplantae</taxon>
        <taxon>Streptophyta</taxon>
        <taxon>Embryophyta</taxon>
        <taxon>Tracheophyta</taxon>
        <taxon>Spermatophyta</taxon>
        <taxon>Magnoliopsida</taxon>
        <taxon>eudicotyledons</taxon>
        <taxon>Gunneridae</taxon>
        <taxon>Pentapetalae</taxon>
        <taxon>asterids</taxon>
        <taxon>Ericales</taxon>
        <taxon>Actinidiaceae</taxon>
        <taxon>Actinidia</taxon>
    </lineage>
</organism>
<evidence type="ECO:0000313" key="1">
    <source>
        <dbReference type="EMBL" id="GFZ09199.1"/>
    </source>
</evidence>
<name>A0A7J0GEI5_9ERIC</name>
<reference evidence="1 2" key="1">
    <citation type="submission" date="2019-07" db="EMBL/GenBank/DDBJ databases">
        <title>De Novo Assembly of kiwifruit Actinidia rufa.</title>
        <authorList>
            <person name="Sugita-Konishi S."/>
            <person name="Sato K."/>
            <person name="Mori E."/>
            <person name="Abe Y."/>
            <person name="Kisaki G."/>
            <person name="Hamano K."/>
            <person name="Suezawa K."/>
            <person name="Otani M."/>
            <person name="Fukuda T."/>
            <person name="Manabe T."/>
            <person name="Gomi K."/>
            <person name="Tabuchi M."/>
            <person name="Akimitsu K."/>
            <person name="Kataoka I."/>
        </authorList>
    </citation>
    <scope>NUCLEOTIDE SEQUENCE [LARGE SCALE GENOMIC DNA]</scope>
    <source>
        <strain evidence="2">cv. Fuchu</strain>
    </source>
</reference>
<keyword evidence="2" id="KW-1185">Reference proteome</keyword>
<gene>
    <name evidence="1" type="ORF">Acr_20g0010070</name>
</gene>
<dbReference type="EMBL" id="BJWL01000020">
    <property type="protein sequence ID" value="GFZ09199.1"/>
    <property type="molecule type" value="Genomic_DNA"/>
</dbReference>
<evidence type="ECO:0000313" key="2">
    <source>
        <dbReference type="Proteomes" id="UP000585474"/>
    </source>
</evidence>